<dbReference type="Proteomes" id="UP000007879">
    <property type="component" value="Unassembled WGS sequence"/>
</dbReference>
<keyword evidence="3" id="KW-1185">Reference proteome</keyword>
<dbReference type="STRING" id="400682.A0A1X7VPU3"/>
<dbReference type="OrthoDB" id="10065050at2759"/>
<dbReference type="FunCoup" id="A0A1X7VPU3">
    <property type="interactions" value="46"/>
</dbReference>
<sequence length="543" mass="61079">MATAAGPLHPFDCFSTLIDRHGAAAFIENDEFKTLTTLTKFTNSRPLDSKVWDKNTKRTKSSLKSFVRSGVDPEVRRKYWLAMLQIVDEDVILYSRAIGQPDDRLSPPPPVLKVPIDLPIFSLGPNFGTSYNRLSHFLSTDVSIVPILSHFLLHFLEEWESYIGVHKLLQRQAWIDRNRTEEKASRLTLIKLINTHLKSSSLSIIKPVGMGESIFIHEIISLWSFWPFYNKSFWMIVRVLDLYLLEGPKVLYRFALAAIKSFVSSSGFEDYRTNQLSLSQYIPHYISSLSLKESSKLISEAISLPHLPSWETIFKNWLFNCSLAEQQSPPSSSPFSLSLSPPPALGEEGAAVMDNGGKKEKRKFSLGGSFSSDIIDETMVDTLVDWFPDWAFGDTLECLFQASKNGYNLRTLFHKCEEDEPLVLIVKTLKESVFGAFIATSLTERSKNSFFGSGETFLFTLKPHPKVFQWTTGSDLIMRANDDEIIIGSGGGHYGLWIDGDLYRGSTATCAAYANPPLTGSGSEDFYCAAIEVFRITWSQSSQ</sequence>
<name>A0A1X7VPU3_AMPQE</name>
<accession>A0A1X7VPU3</accession>
<dbReference type="PROSITE" id="PS51886">
    <property type="entry name" value="TLDC"/>
    <property type="match status" value="1"/>
</dbReference>
<dbReference type="InParanoid" id="A0A1X7VPU3"/>
<feature type="domain" description="TLDc" evidence="1">
    <location>
        <begin position="373"/>
        <end position="537"/>
    </location>
</feature>
<dbReference type="EnsemblMetazoa" id="XM_020006503.1">
    <property type="protein sequence ID" value="XP_019862062.1"/>
    <property type="gene ID" value="LOC100640273"/>
</dbReference>
<dbReference type="SMART" id="SM00584">
    <property type="entry name" value="TLDc"/>
    <property type="match status" value="1"/>
</dbReference>
<proteinExistence type="predicted"/>
<dbReference type="AlphaFoldDB" id="A0A1X7VPU3"/>
<organism evidence="2">
    <name type="scientific">Amphimedon queenslandica</name>
    <name type="common">Sponge</name>
    <dbReference type="NCBI Taxonomy" id="400682"/>
    <lineage>
        <taxon>Eukaryota</taxon>
        <taxon>Metazoa</taxon>
        <taxon>Porifera</taxon>
        <taxon>Demospongiae</taxon>
        <taxon>Heteroscleromorpha</taxon>
        <taxon>Haplosclerida</taxon>
        <taxon>Niphatidae</taxon>
        <taxon>Amphimedon</taxon>
    </lineage>
</organism>
<reference evidence="2" key="2">
    <citation type="submission" date="2017-05" db="UniProtKB">
        <authorList>
            <consortium name="EnsemblMetazoa"/>
        </authorList>
    </citation>
    <scope>IDENTIFICATION</scope>
</reference>
<evidence type="ECO:0000313" key="3">
    <source>
        <dbReference type="Proteomes" id="UP000007879"/>
    </source>
</evidence>
<protein>
    <recommendedName>
        <fullName evidence="1">TLDc domain-containing protein</fullName>
    </recommendedName>
</protein>
<evidence type="ECO:0000259" key="1">
    <source>
        <dbReference type="PROSITE" id="PS51886"/>
    </source>
</evidence>
<evidence type="ECO:0000313" key="2">
    <source>
        <dbReference type="EnsemblMetazoa" id="Aqu2.1.41423_001"/>
    </source>
</evidence>
<dbReference type="PANTHER" id="PTHR23354:SF122">
    <property type="entry name" value="GTPASE-ACTIVATING PROTEIN SKYWALKER"/>
    <property type="match status" value="1"/>
</dbReference>
<dbReference type="eggNOG" id="KOG2801">
    <property type="taxonomic scope" value="Eukaryota"/>
</dbReference>
<dbReference type="InterPro" id="IPR006571">
    <property type="entry name" value="TLDc_dom"/>
</dbReference>
<dbReference type="PANTHER" id="PTHR23354">
    <property type="entry name" value="NUCLEOLAR PROTEIN 7/ESTROGEN RECEPTOR COACTIVATOR-RELATED"/>
    <property type="match status" value="1"/>
</dbReference>
<reference evidence="3" key="1">
    <citation type="journal article" date="2010" name="Nature">
        <title>The Amphimedon queenslandica genome and the evolution of animal complexity.</title>
        <authorList>
            <person name="Srivastava M."/>
            <person name="Simakov O."/>
            <person name="Chapman J."/>
            <person name="Fahey B."/>
            <person name="Gauthier M.E."/>
            <person name="Mitros T."/>
            <person name="Richards G.S."/>
            <person name="Conaco C."/>
            <person name="Dacre M."/>
            <person name="Hellsten U."/>
            <person name="Larroux C."/>
            <person name="Putnam N.H."/>
            <person name="Stanke M."/>
            <person name="Adamska M."/>
            <person name="Darling A."/>
            <person name="Degnan S.M."/>
            <person name="Oakley T.H."/>
            <person name="Plachetzki D.C."/>
            <person name="Zhai Y."/>
            <person name="Adamski M."/>
            <person name="Calcino A."/>
            <person name="Cummins S.F."/>
            <person name="Goodstein D.M."/>
            <person name="Harris C."/>
            <person name="Jackson D.J."/>
            <person name="Leys S.P."/>
            <person name="Shu S."/>
            <person name="Woodcroft B.J."/>
            <person name="Vervoort M."/>
            <person name="Kosik K.S."/>
            <person name="Manning G."/>
            <person name="Degnan B.M."/>
            <person name="Rokhsar D.S."/>
        </authorList>
    </citation>
    <scope>NUCLEOTIDE SEQUENCE [LARGE SCALE GENOMIC DNA]</scope>
</reference>
<gene>
    <name evidence="2" type="primary">100640273</name>
</gene>
<dbReference type="Pfam" id="PF07534">
    <property type="entry name" value="TLD"/>
    <property type="match status" value="1"/>
</dbReference>
<dbReference type="EnsemblMetazoa" id="Aqu2.1.41423_001">
    <property type="protein sequence ID" value="Aqu2.1.41423_001"/>
    <property type="gene ID" value="Aqu2.1.41423"/>
</dbReference>